<dbReference type="InterPro" id="IPR002036">
    <property type="entry name" value="YbeY"/>
</dbReference>
<keyword evidence="4 9" id="KW-0540">Nuclease</keyword>
<evidence type="ECO:0000256" key="5">
    <source>
        <dbReference type="ARBA" id="ARBA00022723"/>
    </source>
</evidence>
<reference evidence="11" key="1">
    <citation type="journal article" date="2019" name="Int. J. Syst. Evol. Microbiol.">
        <title>The Global Catalogue of Microorganisms (GCM) 10K type strain sequencing project: providing services to taxonomists for standard genome sequencing and annotation.</title>
        <authorList>
            <consortium name="The Broad Institute Genomics Platform"/>
            <consortium name="The Broad Institute Genome Sequencing Center for Infectious Disease"/>
            <person name="Wu L."/>
            <person name="Ma J."/>
        </authorList>
    </citation>
    <scope>NUCLEOTIDE SEQUENCE [LARGE SCALE GENOMIC DNA]</scope>
    <source>
        <strain evidence="11">TISTR 1571</strain>
    </source>
</reference>
<organism evidence="10 11">
    <name type="scientific">Piscibacillus salipiscarius</name>
    <dbReference type="NCBI Taxonomy" id="299480"/>
    <lineage>
        <taxon>Bacteria</taxon>
        <taxon>Bacillati</taxon>
        <taxon>Bacillota</taxon>
        <taxon>Bacilli</taxon>
        <taxon>Bacillales</taxon>
        <taxon>Bacillaceae</taxon>
        <taxon>Piscibacillus</taxon>
    </lineage>
</organism>
<dbReference type="NCBIfam" id="TIGR00043">
    <property type="entry name" value="rRNA maturation RNase YbeY"/>
    <property type="match status" value="1"/>
</dbReference>
<proteinExistence type="inferred from homology"/>
<evidence type="ECO:0000256" key="7">
    <source>
        <dbReference type="ARBA" id="ARBA00022801"/>
    </source>
</evidence>
<keyword evidence="9" id="KW-0963">Cytoplasm</keyword>
<comment type="subcellular location">
    <subcellularLocation>
        <location evidence="9">Cytoplasm</location>
    </subcellularLocation>
</comment>
<dbReference type="RefSeq" id="WP_054753003.1">
    <property type="nucleotide sequence ID" value="NZ_JBHUMZ010000007.1"/>
</dbReference>
<keyword evidence="6 9" id="KW-0255">Endonuclease</keyword>
<keyword evidence="3 9" id="KW-0698">rRNA processing</keyword>
<keyword evidence="8 9" id="KW-0862">Zinc</keyword>
<comment type="similarity">
    <text evidence="1 9">Belongs to the endoribonuclease YbeY family.</text>
</comment>
<dbReference type="PROSITE" id="PS01306">
    <property type="entry name" value="UPF0054"/>
    <property type="match status" value="1"/>
</dbReference>
<evidence type="ECO:0000256" key="3">
    <source>
        <dbReference type="ARBA" id="ARBA00022552"/>
    </source>
</evidence>
<keyword evidence="2 9" id="KW-0690">Ribosome biogenesis</keyword>
<dbReference type="HAMAP" id="MF_00009">
    <property type="entry name" value="Endoribonucl_YbeY"/>
    <property type="match status" value="1"/>
</dbReference>
<feature type="binding site" evidence="9">
    <location>
        <position position="124"/>
    </location>
    <ligand>
        <name>Zn(2+)</name>
        <dbReference type="ChEBI" id="CHEBI:29105"/>
        <note>catalytic</note>
    </ligand>
</feature>
<protein>
    <recommendedName>
        <fullName evidence="9">Endoribonuclease YbeY</fullName>
        <ecNumber evidence="9">3.1.-.-</ecNumber>
    </recommendedName>
</protein>
<name>A0ABW5Q683_9BACI</name>
<evidence type="ECO:0000313" key="10">
    <source>
        <dbReference type="EMBL" id="MFD2637472.1"/>
    </source>
</evidence>
<keyword evidence="11" id="KW-1185">Reference proteome</keyword>
<dbReference type="InterPro" id="IPR023091">
    <property type="entry name" value="MetalPrtase_cat_dom_sf_prd"/>
</dbReference>
<feature type="binding site" evidence="9">
    <location>
        <position position="120"/>
    </location>
    <ligand>
        <name>Zn(2+)</name>
        <dbReference type="ChEBI" id="CHEBI:29105"/>
        <note>catalytic</note>
    </ligand>
</feature>
<dbReference type="SUPFAM" id="SSF55486">
    <property type="entry name" value="Metalloproteases ('zincins'), catalytic domain"/>
    <property type="match status" value="1"/>
</dbReference>
<evidence type="ECO:0000256" key="6">
    <source>
        <dbReference type="ARBA" id="ARBA00022759"/>
    </source>
</evidence>
<comment type="cofactor">
    <cofactor evidence="9">
        <name>Zn(2+)</name>
        <dbReference type="ChEBI" id="CHEBI:29105"/>
    </cofactor>
    <text evidence="9">Binds 1 zinc ion.</text>
</comment>
<comment type="caution">
    <text evidence="10">The sequence shown here is derived from an EMBL/GenBank/DDBJ whole genome shotgun (WGS) entry which is preliminary data.</text>
</comment>
<dbReference type="Pfam" id="PF02130">
    <property type="entry name" value="YbeY"/>
    <property type="match status" value="1"/>
</dbReference>
<dbReference type="EC" id="3.1.-.-" evidence="9"/>
<gene>
    <name evidence="9 10" type="primary">ybeY</name>
    <name evidence="10" type="ORF">ACFSW4_01125</name>
</gene>
<evidence type="ECO:0000256" key="8">
    <source>
        <dbReference type="ARBA" id="ARBA00022833"/>
    </source>
</evidence>
<dbReference type="PANTHER" id="PTHR46986:SF1">
    <property type="entry name" value="ENDORIBONUCLEASE YBEY, CHLOROPLASTIC"/>
    <property type="match status" value="1"/>
</dbReference>
<dbReference type="Gene3D" id="3.40.390.30">
    <property type="entry name" value="Metalloproteases ('zincins'), catalytic domain"/>
    <property type="match status" value="1"/>
</dbReference>
<sequence>MNIDFIDEMNQVTEDELKLLRDLLNYAADMEEVNSEAEISITFVNNEQIQSINRDYRQKDTATDVISFAMQETGEEELQIVGDNLPEHLGDIIVSLEKAKEQAKEYNHSYQRELGFLIVHGFLHLLGYDHQTVEEEKEMFERQEHILEEFGLKRDA</sequence>
<evidence type="ECO:0000256" key="9">
    <source>
        <dbReference type="HAMAP-Rule" id="MF_00009"/>
    </source>
</evidence>
<accession>A0ABW5Q683</accession>
<evidence type="ECO:0000256" key="2">
    <source>
        <dbReference type="ARBA" id="ARBA00022517"/>
    </source>
</evidence>
<evidence type="ECO:0000256" key="1">
    <source>
        <dbReference type="ARBA" id="ARBA00010875"/>
    </source>
</evidence>
<feature type="binding site" evidence="9">
    <location>
        <position position="130"/>
    </location>
    <ligand>
        <name>Zn(2+)</name>
        <dbReference type="ChEBI" id="CHEBI:29105"/>
        <note>catalytic</note>
    </ligand>
</feature>
<comment type="function">
    <text evidence="9">Single strand-specific metallo-endoribonuclease involved in late-stage 70S ribosome quality control and in maturation of the 3' terminus of the 16S rRNA.</text>
</comment>
<keyword evidence="5 9" id="KW-0479">Metal-binding</keyword>
<evidence type="ECO:0000313" key="11">
    <source>
        <dbReference type="Proteomes" id="UP001597452"/>
    </source>
</evidence>
<dbReference type="PANTHER" id="PTHR46986">
    <property type="entry name" value="ENDORIBONUCLEASE YBEY, CHLOROPLASTIC"/>
    <property type="match status" value="1"/>
</dbReference>
<dbReference type="InterPro" id="IPR020549">
    <property type="entry name" value="YbeY_CS"/>
</dbReference>
<dbReference type="EMBL" id="JBHUMZ010000007">
    <property type="protein sequence ID" value="MFD2637472.1"/>
    <property type="molecule type" value="Genomic_DNA"/>
</dbReference>
<dbReference type="Proteomes" id="UP001597452">
    <property type="component" value="Unassembled WGS sequence"/>
</dbReference>
<evidence type="ECO:0000256" key="4">
    <source>
        <dbReference type="ARBA" id="ARBA00022722"/>
    </source>
</evidence>
<keyword evidence="7 9" id="KW-0378">Hydrolase</keyword>